<evidence type="ECO:0000259" key="1">
    <source>
        <dbReference type="PROSITE" id="PS50911"/>
    </source>
</evidence>
<dbReference type="InterPro" id="IPR038765">
    <property type="entry name" value="Papain-like_cys_pep_sf"/>
</dbReference>
<dbReference type="RefSeq" id="WP_344886253.1">
    <property type="nucleotide sequence ID" value="NZ_BAAAZP010000109.1"/>
</dbReference>
<dbReference type="Gene3D" id="3.90.1720.10">
    <property type="entry name" value="endopeptidase domain like (from Nostoc punctiforme)"/>
    <property type="match status" value="1"/>
</dbReference>
<evidence type="ECO:0000313" key="3">
    <source>
        <dbReference type="Proteomes" id="UP001500902"/>
    </source>
</evidence>
<feature type="domain" description="Peptidase C51" evidence="1">
    <location>
        <begin position="106"/>
        <end position="232"/>
    </location>
</feature>
<name>A0ABP7CI02_9ACTN</name>
<dbReference type="Proteomes" id="UP001500902">
    <property type="component" value="Unassembled WGS sequence"/>
</dbReference>
<gene>
    <name evidence="2" type="ORF">GCM10022224_062130</name>
</gene>
<organism evidence="2 3">
    <name type="scientific">Nonomuraea antimicrobica</name>
    <dbReference type="NCBI Taxonomy" id="561173"/>
    <lineage>
        <taxon>Bacteria</taxon>
        <taxon>Bacillati</taxon>
        <taxon>Actinomycetota</taxon>
        <taxon>Actinomycetes</taxon>
        <taxon>Streptosporangiales</taxon>
        <taxon>Streptosporangiaceae</taxon>
        <taxon>Nonomuraea</taxon>
    </lineage>
</organism>
<dbReference type="PROSITE" id="PS50911">
    <property type="entry name" value="CHAP"/>
    <property type="match status" value="1"/>
</dbReference>
<proteinExistence type="predicted"/>
<dbReference type="InterPro" id="IPR007921">
    <property type="entry name" value="CHAP_dom"/>
</dbReference>
<protein>
    <recommendedName>
        <fullName evidence="1">Peptidase C51 domain-containing protein</fullName>
    </recommendedName>
</protein>
<reference evidence="3" key="1">
    <citation type="journal article" date="2019" name="Int. J. Syst. Evol. Microbiol.">
        <title>The Global Catalogue of Microorganisms (GCM) 10K type strain sequencing project: providing services to taxonomists for standard genome sequencing and annotation.</title>
        <authorList>
            <consortium name="The Broad Institute Genomics Platform"/>
            <consortium name="The Broad Institute Genome Sequencing Center for Infectious Disease"/>
            <person name="Wu L."/>
            <person name="Ma J."/>
        </authorList>
    </citation>
    <scope>NUCLEOTIDE SEQUENCE [LARGE SCALE GENOMIC DNA]</scope>
    <source>
        <strain evidence="3">JCM 16904</strain>
    </source>
</reference>
<keyword evidence="3" id="KW-1185">Reference proteome</keyword>
<dbReference type="Pfam" id="PF05257">
    <property type="entry name" value="CHAP"/>
    <property type="match status" value="1"/>
</dbReference>
<comment type="caution">
    <text evidence="2">The sequence shown here is derived from an EMBL/GenBank/DDBJ whole genome shotgun (WGS) entry which is preliminary data.</text>
</comment>
<dbReference type="SUPFAM" id="SSF54001">
    <property type="entry name" value="Cysteine proteinases"/>
    <property type="match status" value="1"/>
</dbReference>
<dbReference type="EMBL" id="BAAAZP010000109">
    <property type="protein sequence ID" value="GAA3688345.1"/>
    <property type="molecule type" value="Genomic_DNA"/>
</dbReference>
<accession>A0ABP7CI02</accession>
<sequence>MAKHRITDTSKSPLVRALVSTFVGATVIATALGSHAVTASADSAIGVATATGARHPDAAVAAHKDGAESENKVNVTAEQVLALAKSQIGTSENVYGGGTKYQQWYADSQRAAETIARDGGNRTAYLNAAWCAMFVSWVGDQTGARRQIGWDAYTVTHAKWFAANNRFGTVPKPGAVVFFSWGGSKALNDIQHVGFVLKDNQDGTISTVEGNTGNGKVEERVRPKSQVVGYGYPDYAA</sequence>
<evidence type="ECO:0000313" key="2">
    <source>
        <dbReference type="EMBL" id="GAA3688345.1"/>
    </source>
</evidence>